<evidence type="ECO:0000313" key="3">
    <source>
        <dbReference type="Proteomes" id="UP000252040"/>
    </source>
</evidence>
<dbReference type="InterPro" id="IPR042349">
    <property type="entry name" value="C9orf40-like"/>
</dbReference>
<feature type="compositionally biased region" description="Basic and acidic residues" evidence="1">
    <location>
        <begin position="84"/>
        <end position="93"/>
    </location>
</feature>
<dbReference type="AlphaFoldDB" id="A0A341AZF4"/>
<sequence>MAKRRAAEPLTFHVPWKRLLLCDFPEEPPRPPLWIPPPGASHPEQPLGVPELPRKRKIDAGGMTEPLVSPSKRRDGGDTGAPDGAEREGRGRGTSEPPLLQPPACLCYQNILTAVCHKLIRGTWKWQLNEEFWQYNTFQYWRNPLPPIDLADIEDVSEDNLTETTLQDKNEVVEIDMES</sequence>
<dbReference type="InParanoid" id="A0A341AZF4"/>
<dbReference type="FunCoup" id="A0A341AZF4">
    <property type="interactions" value="802"/>
</dbReference>
<evidence type="ECO:0000259" key="2">
    <source>
        <dbReference type="Pfam" id="PF15017"/>
    </source>
</evidence>
<dbReference type="Proteomes" id="UP000252040">
    <property type="component" value="Unplaced"/>
</dbReference>
<gene>
    <name evidence="4" type="primary">CUNH9orf40</name>
</gene>
<protein>
    <submittedName>
        <fullName evidence="4">Uncharacterized protein C9orf40 homolog</fullName>
    </submittedName>
</protein>
<feature type="domain" description="Putative WW-binding" evidence="2">
    <location>
        <begin position="134"/>
        <end position="160"/>
    </location>
</feature>
<dbReference type="RefSeq" id="XP_024594737.1">
    <property type="nucleotide sequence ID" value="XM_024738969.1"/>
</dbReference>
<dbReference type="PANTHER" id="PTHR16003:SF3">
    <property type="entry name" value="CHROMOSOME 9 C9ORF40 HOMOLOG"/>
    <property type="match status" value="1"/>
</dbReference>
<dbReference type="PANTHER" id="PTHR16003">
    <property type="entry name" value="C9ORF40 ISOFORM 1"/>
    <property type="match status" value="1"/>
</dbReference>
<dbReference type="GeneID" id="112395643"/>
<proteinExistence type="predicted"/>
<dbReference type="STRING" id="1706337.A0A341AZF4"/>
<dbReference type="KEGG" id="nasi:112395643"/>
<reference evidence="4" key="1">
    <citation type="submission" date="2025-08" db="UniProtKB">
        <authorList>
            <consortium name="RefSeq"/>
        </authorList>
    </citation>
    <scope>IDENTIFICATION</scope>
    <source>
        <tissue evidence="4">Meat</tissue>
    </source>
</reference>
<evidence type="ECO:0000256" key="1">
    <source>
        <dbReference type="SAM" id="MobiDB-lite"/>
    </source>
</evidence>
<organism evidence="3 4">
    <name type="scientific">Neophocaena asiaeorientalis asiaeorientalis</name>
    <name type="common">Yangtze finless porpoise</name>
    <name type="synonym">Neophocaena phocaenoides subsp. asiaeorientalis</name>
    <dbReference type="NCBI Taxonomy" id="1706337"/>
    <lineage>
        <taxon>Eukaryota</taxon>
        <taxon>Metazoa</taxon>
        <taxon>Chordata</taxon>
        <taxon>Craniata</taxon>
        <taxon>Vertebrata</taxon>
        <taxon>Euteleostomi</taxon>
        <taxon>Mammalia</taxon>
        <taxon>Eutheria</taxon>
        <taxon>Laurasiatheria</taxon>
        <taxon>Artiodactyla</taxon>
        <taxon>Whippomorpha</taxon>
        <taxon>Cetacea</taxon>
        <taxon>Odontoceti</taxon>
        <taxon>Phocoenidae</taxon>
        <taxon>Neophocaena</taxon>
    </lineage>
</organism>
<evidence type="ECO:0000313" key="4">
    <source>
        <dbReference type="RefSeq" id="XP_024594737.1"/>
    </source>
</evidence>
<accession>A0A341AZF4</accession>
<keyword evidence="3" id="KW-1185">Reference proteome</keyword>
<name>A0A341AZF4_NEOAA</name>
<dbReference type="Pfam" id="PF15017">
    <property type="entry name" value="WRNPLPNID"/>
    <property type="match status" value="1"/>
</dbReference>
<dbReference type="InterPro" id="IPR033461">
    <property type="entry name" value="WRNPLPNID"/>
</dbReference>
<dbReference type="CTD" id="113417019"/>
<feature type="region of interest" description="Disordered" evidence="1">
    <location>
        <begin position="30"/>
        <end position="99"/>
    </location>
</feature>
<feature type="compositionally biased region" description="Pro residues" evidence="1">
    <location>
        <begin position="30"/>
        <end position="40"/>
    </location>
</feature>